<dbReference type="InterPro" id="IPR011021">
    <property type="entry name" value="Arrestin-like_N"/>
</dbReference>
<gene>
    <name evidence="3" type="ORF">BJ212DRAFT_1297532</name>
</gene>
<organism evidence="3 4">
    <name type="scientific">Suillus subaureus</name>
    <dbReference type="NCBI Taxonomy" id="48587"/>
    <lineage>
        <taxon>Eukaryota</taxon>
        <taxon>Fungi</taxon>
        <taxon>Dikarya</taxon>
        <taxon>Basidiomycota</taxon>
        <taxon>Agaricomycotina</taxon>
        <taxon>Agaricomycetes</taxon>
        <taxon>Agaricomycetidae</taxon>
        <taxon>Boletales</taxon>
        <taxon>Suillineae</taxon>
        <taxon>Suillaceae</taxon>
        <taxon>Suillus</taxon>
    </lineage>
</organism>
<evidence type="ECO:0000259" key="2">
    <source>
        <dbReference type="Pfam" id="PF00339"/>
    </source>
</evidence>
<dbReference type="OrthoDB" id="2333384at2759"/>
<dbReference type="RefSeq" id="XP_041196165.1">
    <property type="nucleotide sequence ID" value="XM_041332613.1"/>
</dbReference>
<dbReference type="GeneID" id="64626630"/>
<protein>
    <recommendedName>
        <fullName evidence="2">Arrestin-like N-terminal domain-containing protein</fullName>
    </recommendedName>
</protein>
<keyword evidence="4" id="KW-1185">Reference proteome</keyword>
<comment type="caution">
    <text evidence="3">The sequence shown here is derived from an EMBL/GenBank/DDBJ whole genome shotgun (WGS) entry which is preliminary data.</text>
</comment>
<proteinExistence type="predicted"/>
<dbReference type="AlphaFoldDB" id="A0A9P7JGL7"/>
<dbReference type="Pfam" id="PF00339">
    <property type="entry name" value="Arrestin_N"/>
    <property type="match status" value="1"/>
</dbReference>
<feature type="region of interest" description="Disordered" evidence="1">
    <location>
        <begin position="1"/>
        <end position="25"/>
    </location>
</feature>
<reference evidence="3" key="1">
    <citation type="journal article" date="2020" name="New Phytol.">
        <title>Comparative genomics reveals dynamic genome evolution in host specialist ectomycorrhizal fungi.</title>
        <authorList>
            <person name="Lofgren L.A."/>
            <person name="Nguyen N.H."/>
            <person name="Vilgalys R."/>
            <person name="Ruytinx J."/>
            <person name="Liao H.L."/>
            <person name="Branco S."/>
            <person name="Kuo A."/>
            <person name="LaButti K."/>
            <person name="Lipzen A."/>
            <person name="Andreopoulos W."/>
            <person name="Pangilinan J."/>
            <person name="Riley R."/>
            <person name="Hundley H."/>
            <person name="Na H."/>
            <person name="Barry K."/>
            <person name="Grigoriev I.V."/>
            <person name="Stajich J.E."/>
            <person name="Kennedy P.G."/>
        </authorList>
    </citation>
    <scope>NUCLEOTIDE SEQUENCE</scope>
    <source>
        <strain evidence="3">MN1</strain>
    </source>
</reference>
<dbReference type="Proteomes" id="UP000807769">
    <property type="component" value="Unassembled WGS sequence"/>
</dbReference>
<evidence type="ECO:0000313" key="3">
    <source>
        <dbReference type="EMBL" id="KAG1821098.1"/>
    </source>
</evidence>
<sequence length="439" mass="48112">MNHIEGDNELPGYTPQAGSSVAPLDALTPGSEHTISLEDSKGHKWLLLSVKSRAPSPESWPVFRAGDLISGSVTLDILKSESSKAIIVTVTAATTSIGQEGQSFLVIEKELWTPAMALPDGSMASKLEKGHYTWPFEIALPDETEVLDRKEKKRFPLPPSFTERASPAYINYRITVIIKRGALRVNQTLTTDFAYVPNTKPELPSAMLQKAYKENIPFVGPEGDPEGWYILPSVTITGTLFGAKRGNVDFNLALAKPLSYARGSAMPLWLTFTGSDEQALDLLANHQAIRVFLKRSLATGSDATSDHAGKHTDNFFVQTIARAVFWPARDASTTGKRILQGEVNLKKAFKQSVVFPRFSVRYHLEVHPFEAAGFVHAPHVSGPLLTQPVNVTSFHATGIVMRSFAPPNYAEEVENLDNSVGLLENGNQRFYHHGGYGIS</sequence>
<accession>A0A9P7JGL7</accession>
<dbReference type="Gene3D" id="2.60.40.640">
    <property type="match status" value="1"/>
</dbReference>
<name>A0A9P7JGL7_9AGAM</name>
<dbReference type="InterPro" id="IPR014752">
    <property type="entry name" value="Arrestin-like_C"/>
</dbReference>
<dbReference type="EMBL" id="JABBWG010000007">
    <property type="protein sequence ID" value="KAG1821098.1"/>
    <property type="molecule type" value="Genomic_DNA"/>
</dbReference>
<evidence type="ECO:0000313" key="4">
    <source>
        <dbReference type="Proteomes" id="UP000807769"/>
    </source>
</evidence>
<feature type="domain" description="Arrestin-like N-terminal" evidence="2">
    <location>
        <begin position="59"/>
        <end position="194"/>
    </location>
</feature>
<evidence type="ECO:0000256" key="1">
    <source>
        <dbReference type="SAM" id="MobiDB-lite"/>
    </source>
</evidence>